<keyword evidence="1" id="KW-0472">Membrane</keyword>
<keyword evidence="3" id="KW-1185">Reference proteome</keyword>
<dbReference type="AlphaFoldDB" id="A0A1M6PQH2"/>
<dbReference type="Gene3D" id="2.60.120.1440">
    <property type="match status" value="1"/>
</dbReference>
<keyword evidence="1" id="KW-1133">Transmembrane helix</keyword>
<evidence type="ECO:0000313" key="3">
    <source>
        <dbReference type="Proteomes" id="UP000184510"/>
    </source>
</evidence>
<proteinExistence type="predicted"/>
<evidence type="ECO:0000313" key="2">
    <source>
        <dbReference type="EMBL" id="SHK10121.1"/>
    </source>
</evidence>
<evidence type="ECO:0000256" key="1">
    <source>
        <dbReference type="SAM" id="Phobius"/>
    </source>
</evidence>
<feature type="transmembrane region" description="Helical" evidence="1">
    <location>
        <begin position="101"/>
        <end position="119"/>
    </location>
</feature>
<dbReference type="Proteomes" id="UP000184510">
    <property type="component" value="Unassembled WGS sequence"/>
</dbReference>
<protein>
    <submittedName>
        <fullName evidence="2">FecR family protein</fullName>
    </submittedName>
</protein>
<accession>A0A1M6PQH2</accession>
<organism evidence="2 3">
    <name type="scientific">Rubritalea squalenifaciens DSM 18772</name>
    <dbReference type="NCBI Taxonomy" id="1123071"/>
    <lineage>
        <taxon>Bacteria</taxon>
        <taxon>Pseudomonadati</taxon>
        <taxon>Verrucomicrobiota</taxon>
        <taxon>Verrucomicrobiia</taxon>
        <taxon>Verrucomicrobiales</taxon>
        <taxon>Rubritaleaceae</taxon>
        <taxon>Rubritalea</taxon>
    </lineage>
</organism>
<dbReference type="RefSeq" id="WP_143184805.1">
    <property type="nucleotide sequence ID" value="NZ_FQYR01000005.1"/>
</dbReference>
<dbReference type="EMBL" id="FQYR01000005">
    <property type="protein sequence ID" value="SHK10121.1"/>
    <property type="molecule type" value="Genomic_DNA"/>
</dbReference>
<keyword evidence="1" id="KW-0812">Transmembrane</keyword>
<reference evidence="2 3" key="1">
    <citation type="submission" date="2016-11" db="EMBL/GenBank/DDBJ databases">
        <authorList>
            <person name="Jaros S."/>
            <person name="Januszkiewicz K."/>
            <person name="Wedrychowicz H."/>
        </authorList>
    </citation>
    <scope>NUCLEOTIDE SEQUENCE [LARGE SCALE GENOMIC DNA]</scope>
    <source>
        <strain evidence="2 3">DSM 18772</strain>
    </source>
</reference>
<dbReference type="PANTHER" id="PTHR30273:SF2">
    <property type="entry name" value="PROTEIN FECR"/>
    <property type="match status" value="1"/>
</dbReference>
<dbReference type="InterPro" id="IPR012373">
    <property type="entry name" value="Ferrdict_sens_TM"/>
</dbReference>
<dbReference type="STRING" id="1123071.SAMN02745181_3261"/>
<sequence>MSQTTPYEPSPELIELVQRVLDKEASLDDIAHLNHIIPSDPEARRYFVKMRMLHSSLMDHYGQTSSNIISLKEAAKKSTSSQTVTPATASTGTRKPRRKSYLLAAAAVLLFSLAGTLIYQSFAPKDAYQVVAILGAENKEHFTTDSWLKTKEQYEVKTGLVELHSADGNKITIQGPAKFTIEDLKTIQLNSGKAWAVLDGPSIDIKTTQGIVRDIGTTFGIDHSNTKVTRVDVFDGKVQVTDKSTANNQAEAEAGVALIAVSESWPPDRTEADASLYITGLRRPVGFSFVNKPEDISAITSSLPLDTQWTPLIDHVGTAYPGGTNLEIRWAGSSLTSTGGNQSNLSKIYHTHLLGWPWSDNTIEKATDLQLPENGHTGIVLQIRNISKWLAETNAIGYKVEILRNTGVKNATLRPVSLYSGSTTTNLVETLDPMNEKILSADYPDQGNSVGFRVHQSFSDTLTEDVVTITVPGQPLQSNTIRSNISAARLIPVFK</sequence>
<dbReference type="PANTHER" id="PTHR30273">
    <property type="entry name" value="PERIPLASMIC SIGNAL SENSOR AND SIGMA FACTOR ACTIVATOR FECR-RELATED"/>
    <property type="match status" value="1"/>
</dbReference>
<dbReference type="GO" id="GO:0016989">
    <property type="term" value="F:sigma factor antagonist activity"/>
    <property type="evidence" value="ECO:0007669"/>
    <property type="project" value="TreeGrafter"/>
</dbReference>
<gene>
    <name evidence="2" type="ORF">SAMN02745181_3261</name>
</gene>
<name>A0A1M6PQH2_9BACT</name>
<dbReference type="OrthoDB" id="176855at2"/>
<dbReference type="InParanoid" id="A0A1M6PQH2"/>